<dbReference type="STRING" id="550983.A4R26_00835"/>
<dbReference type="EMBL" id="LWBP01000001">
    <property type="protein sequence ID" value="OQP68385.1"/>
    <property type="molecule type" value="Genomic_DNA"/>
</dbReference>
<dbReference type="PANTHER" id="PTHR10361">
    <property type="entry name" value="SODIUM-BILE ACID COTRANSPORTER"/>
    <property type="match status" value="1"/>
</dbReference>
<proteinExistence type="predicted"/>
<dbReference type="Pfam" id="PF01758">
    <property type="entry name" value="SBF"/>
    <property type="match status" value="1"/>
</dbReference>
<feature type="transmembrane region" description="Helical" evidence="5">
    <location>
        <begin position="85"/>
        <end position="103"/>
    </location>
</feature>
<name>A0A1V9GCH6_9BACT</name>
<evidence type="ECO:0000256" key="4">
    <source>
        <dbReference type="ARBA" id="ARBA00023136"/>
    </source>
</evidence>
<feature type="transmembrane region" description="Helical" evidence="5">
    <location>
        <begin position="242"/>
        <end position="260"/>
    </location>
</feature>
<comment type="subcellular location">
    <subcellularLocation>
        <location evidence="1">Membrane</location>
        <topology evidence="1">Multi-pass membrane protein</topology>
    </subcellularLocation>
</comment>
<evidence type="ECO:0000256" key="5">
    <source>
        <dbReference type="SAM" id="Phobius"/>
    </source>
</evidence>
<feature type="transmembrane region" description="Helical" evidence="5">
    <location>
        <begin position="266"/>
        <end position="288"/>
    </location>
</feature>
<protein>
    <submittedName>
        <fullName evidence="6">Bile acid:sodium symporter</fullName>
    </submittedName>
</protein>
<sequence>MKRSAFFYGLSAVALVLYVILALRAVHDWAGWVLALGFISLAIAFRGNRFLQGLSFTVLIFAVVTIALYHPEYFLQWGGFKLSELIIPLIQLIMFGMGTAMSVKDFTAVIKHPKGVVIGVMSQFVIMPFVGFLLASVSGFPPEIAAGIVLIGCSPSGLASNVMSYLAKANLALSITVTSITTLLAPFVTPLLMKLLAGALVEIDVLKMMWDIFKMIIIPIGAGLLFNKLLSGRSKWLDDAMPLVSMFGIAFILVIIVAAGRNNLLMIGPALIVLVFIHNSCGYLLGYWAGRLFKLPERDCRTIAIEVGMQNGGLASGISKEMGKMATVGLAPAVFGPLMNITGSALASWWHNHPPETKEAAHSEERPVKSKSIR</sequence>
<gene>
    <name evidence="6" type="ORF">A4R26_00835</name>
</gene>
<dbReference type="Gene3D" id="1.20.1530.20">
    <property type="match status" value="1"/>
</dbReference>
<keyword evidence="7" id="KW-1185">Reference proteome</keyword>
<dbReference type="Proteomes" id="UP000192276">
    <property type="component" value="Unassembled WGS sequence"/>
</dbReference>
<dbReference type="InterPro" id="IPR004710">
    <property type="entry name" value="Bilac:Na_transpt"/>
</dbReference>
<dbReference type="OrthoDB" id="9806785at2"/>
<dbReference type="AlphaFoldDB" id="A0A1V9GCH6"/>
<accession>A0A1V9GCH6</accession>
<feature type="transmembrane region" description="Helical" evidence="5">
    <location>
        <begin position="144"/>
        <end position="164"/>
    </location>
</feature>
<evidence type="ECO:0000256" key="3">
    <source>
        <dbReference type="ARBA" id="ARBA00022989"/>
    </source>
</evidence>
<organism evidence="6 7">
    <name type="scientific">Niastella populi</name>
    <dbReference type="NCBI Taxonomy" id="550983"/>
    <lineage>
        <taxon>Bacteria</taxon>
        <taxon>Pseudomonadati</taxon>
        <taxon>Bacteroidota</taxon>
        <taxon>Chitinophagia</taxon>
        <taxon>Chitinophagales</taxon>
        <taxon>Chitinophagaceae</taxon>
        <taxon>Niastella</taxon>
    </lineage>
</organism>
<feature type="transmembrane region" description="Helical" evidence="5">
    <location>
        <begin position="115"/>
        <end position="138"/>
    </location>
</feature>
<feature type="transmembrane region" description="Helical" evidence="5">
    <location>
        <begin position="50"/>
        <end position="70"/>
    </location>
</feature>
<dbReference type="GO" id="GO:0016020">
    <property type="term" value="C:membrane"/>
    <property type="evidence" value="ECO:0007669"/>
    <property type="project" value="UniProtKB-SubCell"/>
</dbReference>
<evidence type="ECO:0000256" key="1">
    <source>
        <dbReference type="ARBA" id="ARBA00004141"/>
    </source>
</evidence>
<feature type="transmembrane region" description="Helical" evidence="5">
    <location>
        <begin position="29"/>
        <end position="45"/>
    </location>
</feature>
<feature type="transmembrane region" description="Helical" evidence="5">
    <location>
        <begin position="212"/>
        <end position="230"/>
    </location>
</feature>
<keyword evidence="2 5" id="KW-0812">Transmembrane</keyword>
<dbReference type="PANTHER" id="PTHR10361:SF28">
    <property type="entry name" value="P3 PROTEIN-RELATED"/>
    <property type="match status" value="1"/>
</dbReference>
<feature type="transmembrane region" description="Helical" evidence="5">
    <location>
        <begin position="171"/>
        <end position="192"/>
    </location>
</feature>
<dbReference type="InterPro" id="IPR002657">
    <property type="entry name" value="BilAc:Na_symport/Acr3"/>
</dbReference>
<feature type="transmembrane region" description="Helical" evidence="5">
    <location>
        <begin position="5"/>
        <end position="23"/>
    </location>
</feature>
<comment type="caution">
    <text evidence="6">The sequence shown here is derived from an EMBL/GenBank/DDBJ whole genome shotgun (WGS) entry which is preliminary data.</text>
</comment>
<dbReference type="RefSeq" id="WP_081158673.1">
    <property type="nucleotide sequence ID" value="NZ_LWBP01000001.1"/>
</dbReference>
<evidence type="ECO:0000256" key="2">
    <source>
        <dbReference type="ARBA" id="ARBA00022692"/>
    </source>
</evidence>
<keyword evidence="4 5" id="KW-0472">Membrane</keyword>
<evidence type="ECO:0000313" key="6">
    <source>
        <dbReference type="EMBL" id="OQP68385.1"/>
    </source>
</evidence>
<dbReference type="InterPro" id="IPR038770">
    <property type="entry name" value="Na+/solute_symporter_sf"/>
</dbReference>
<evidence type="ECO:0000313" key="7">
    <source>
        <dbReference type="Proteomes" id="UP000192276"/>
    </source>
</evidence>
<reference evidence="7" key="1">
    <citation type="submission" date="2016-04" db="EMBL/GenBank/DDBJ databases">
        <authorList>
            <person name="Chen L."/>
            <person name="Zhuang W."/>
            <person name="Wang G."/>
        </authorList>
    </citation>
    <scope>NUCLEOTIDE SEQUENCE [LARGE SCALE GENOMIC DNA]</scope>
    <source>
        <strain evidence="7">208</strain>
    </source>
</reference>
<keyword evidence="3 5" id="KW-1133">Transmembrane helix</keyword>